<evidence type="ECO:0000256" key="7">
    <source>
        <dbReference type="PIRSR" id="PIRSR000189-1"/>
    </source>
</evidence>
<gene>
    <name evidence="10" type="ORF">BV898_17607</name>
</gene>
<keyword evidence="8" id="KW-0732">Signal</keyword>
<dbReference type="InterPro" id="IPR023209">
    <property type="entry name" value="DAO"/>
</dbReference>
<evidence type="ECO:0000256" key="3">
    <source>
        <dbReference type="ARBA" id="ARBA00006730"/>
    </source>
</evidence>
<feature type="binding site" evidence="7">
    <location>
        <begin position="47"/>
        <end position="49"/>
    </location>
    <ligand>
        <name>FAD</name>
        <dbReference type="ChEBI" id="CHEBI:57692"/>
    </ligand>
</feature>
<evidence type="ECO:0000256" key="8">
    <source>
        <dbReference type="SAM" id="SignalP"/>
    </source>
</evidence>
<reference evidence="11" key="1">
    <citation type="submission" date="2017-01" db="EMBL/GenBank/DDBJ databases">
        <title>Comparative genomics of anhydrobiosis in the tardigrade Hypsibius dujardini.</title>
        <authorList>
            <person name="Yoshida Y."/>
            <person name="Koutsovoulos G."/>
            <person name="Laetsch D."/>
            <person name="Stevens L."/>
            <person name="Kumar S."/>
            <person name="Horikawa D."/>
            <person name="Ishino K."/>
            <person name="Komine S."/>
            <person name="Tomita M."/>
            <person name="Blaxter M."/>
            <person name="Arakawa K."/>
        </authorList>
    </citation>
    <scope>NUCLEOTIDE SEQUENCE [LARGE SCALE GENOMIC DNA]</scope>
    <source>
        <strain evidence="11">Z151</strain>
    </source>
</reference>
<feature type="binding site" evidence="7">
    <location>
        <position position="167"/>
    </location>
    <ligand>
        <name>FAD</name>
        <dbReference type="ChEBI" id="CHEBI:57692"/>
    </ligand>
</feature>
<protein>
    <submittedName>
        <fullName evidence="10">D-aspartate oxidase</fullName>
    </submittedName>
</protein>
<dbReference type="Gene3D" id="3.30.9.10">
    <property type="entry name" value="D-Amino Acid Oxidase, subunit A, domain 2"/>
    <property type="match status" value="1"/>
</dbReference>
<evidence type="ECO:0000313" key="11">
    <source>
        <dbReference type="Proteomes" id="UP000192578"/>
    </source>
</evidence>
<feature type="binding site" evidence="7">
    <location>
        <position position="223"/>
    </location>
    <ligand>
        <name>D-dopa</name>
        <dbReference type="ChEBI" id="CHEBI:149689"/>
    </ligand>
</feature>
<feature type="signal peptide" evidence="8">
    <location>
        <begin position="1"/>
        <end position="18"/>
    </location>
</feature>
<dbReference type="PIRSF" id="PIRSF000189">
    <property type="entry name" value="D-aa_oxidase"/>
    <property type="match status" value="1"/>
</dbReference>
<dbReference type="GO" id="GO:0019478">
    <property type="term" value="P:D-amino acid catabolic process"/>
    <property type="evidence" value="ECO:0007669"/>
    <property type="project" value="TreeGrafter"/>
</dbReference>
<dbReference type="GO" id="GO:0005782">
    <property type="term" value="C:peroxisomal matrix"/>
    <property type="evidence" value="ECO:0007669"/>
    <property type="project" value="UniProtKB-SubCell"/>
</dbReference>
<comment type="caution">
    <text evidence="10">The sequence shown here is derived from an EMBL/GenBank/DDBJ whole genome shotgun (WGS) entry which is preliminary data.</text>
</comment>
<comment type="cofactor">
    <cofactor evidence="1 7">
        <name>FAD</name>
        <dbReference type="ChEBI" id="CHEBI:57692"/>
    </cofactor>
</comment>
<dbReference type="SUPFAM" id="SSF54373">
    <property type="entry name" value="FAD-linked reductases, C-terminal domain"/>
    <property type="match status" value="1"/>
</dbReference>
<accession>A0A9X6NHJ7</accession>
<feature type="binding site" evidence="7">
    <location>
        <begin position="42"/>
        <end position="43"/>
    </location>
    <ligand>
        <name>FAD</name>
        <dbReference type="ChEBI" id="CHEBI:57692"/>
    </ligand>
</feature>
<proteinExistence type="inferred from homology"/>
<evidence type="ECO:0000313" key="10">
    <source>
        <dbReference type="EMBL" id="OWA53173.1"/>
    </source>
</evidence>
<dbReference type="PANTHER" id="PTHR11530">
    <property type="entry name" value="D-AMINO ACID OXIDASE"/>
    <property type="match status" value="1"/>
</dbReference>
<evidence type="ECO:0000256" key="2">
    <source>
        <dbReference type="ARBA" id="ARBA00004253"/>
    </source>
</evidence>
<keyword evidence="5 7" id="KW-0274">FAD</keyword>
<dbReference type="PANTHER" id="PTHR11530:SF11">
    <property type="entry name" value="D-ASPARTATE OXIDASE"/>
    <property type="match status" value="1"/>
</dbReference>
<dbReference type="OrthoDB" id="2015447at2759"/>
<feature type="domain" description="FAD dependent oxidoreductase" evidence="9">
    <location>
        <begin position="4"/>
        <end position="325"/>
    </location>
</feature>
<organism evidence="10 11">
    <name type="scientific">Hypsibius exemplaris</name>
    <name type="common">Freshwater tardigrade</name>
    <dbReference type="NCBI Taxonomy" id="2072580"/>
    <lineage>
        <taxon>Eukaryota</taxon>
        <taxon>Metazoa</taxon>
        <taxon>Ecdysozoa</taxon>
        <taxon>Tardigrada</taxon>
        <taxon>Eutardigrada</taxon>
        <taxon>Parachela</taxon>
        <taxon>Hypsibioidea</taxon>
        <taxon>Hypsibiidae</taxon>
        <taxon>Hypsibius</taxon>
    </lineage>
</organism>
<feature type="chain" id="PRO_5040734403" evidence="8">
    <location>
        <begin position="19"/>
        <end position="338"/>
    </location>
</feature>
<sequence>MSTKIAIVGAGIIGLSTAVCLQDILPEVEVTILADKFHEETTSAVAAGLFRPDHISASDPADVPRWIESSAKRYWSLYRSRDAHLAGIFQISGYVFSNDDPDLPAAKQYRDFVPNYRQLSGRELDDAGGPWRYGCYHSTVLVEPLIHMRYLRREFEKRGGCIQRLTVEDLSVLHGQFGAVVNCSGLGARRLVGDDSMAPVRGQLLRVRAPWLKEFYMGENTTYVYPNSESVVLGGTRESGEWDVTPSKAVSDSIMARCSKMIPAIQDAEIISASVGLRPWRPTVRLETEILQLEGDKTLPVIHNYGHAGNGISLSWGCGVHAAALTQEVLLSSGSVVH</sequence>
<evidence type="ECO:0000256" key="6">
    <source>
        <dbReference type="ARBA" id="ARBA00023002"/>
    </source>
</evidence>
<comment type="similarity">
    <text evidence="3">Belongs to the DAMOX/DASOX family.</text>
</comment>
<keyword evidence="11" id="KW-1185">Reference proteome</keyword>
<evidence type="ECO:0000256" key="1">
    <source>
        <dbReference type="ARBA" id="ARBA00001974"/>
    </source>
</evidence>
<evidence type="ECO:0000259" key="9">
    <source>
        <dbReference type="Pfam" id="PF01266"/>
    </source>
</evidence>
<feature type="binding site" evidence="7">
    <location>
        <position position="309"/>
    </location>
    <ligand>
        <name>D-dopa</name>
        <dbReference type="ChEBI" id="CHEBI:149689"/>
    </ligand>
</feature>
<evidence type="ECO:0000256" key="4">
    <source>
        <dbReference type="ARBA" id="ARBA00022630"/>
    </source>
</evidence>
<dbReference type="SUPFAM" id="SSF51971">
    <property type="entry name" value="Nucleotide-binding domain"/>
    <property type="match status" value="1"/>
</dbReference>
<dbReference type="Proteomes" id="UP000192578">
    <property type="component" value="Unassembled WGS sequence"/>
</dbReference>
<dbReference type="GO" id="GO:0003884">
    <property type="term" value="F:D-amino-acid oxidase activity"/>
    <property type="evidence" value="ECO:0007669"/>
    <property type="project" value="InterPro"/>
</dbReference>
<evidence type="ECO:0000256" key="5">
    <source>
        <dbReference type="ARBA" id="ARBA00022827"/>
    </source>
</evidence>
<feature type="binding site" evidence="7">
    <location>
        <position position="278"/>
    </location>
    <ligand>
        <name>D-dopa</name>
        <dbReference type="ChEBI" id="CHEBI:149689"/>
    </ligand>
</feature>
<dbReference type="Gene3D" id="3.40.50.720">
    <property type="entry name" value="NAD(P)-binding Rossmann-like Domain"/>
    <property type="match status" value="1"/>
</dbReference>
<keyword evidence="6" id="KW-0560">Oxidoreductase</keyword>
<dbReference type="InterPro" id="IPR006076">
    <property type="entry name" value="FAD-dep_OxRdtase"/>
</dbReference>
<comment type="subcellular location">
    <subcellularLocation>
        <location evidence="2">Peroxisome matrix</location>
    </subcellularLocation>
</comment>
<dbReference type="GO" id="GO:0071949">
    <property type="term" value="F:FAD binding"/>
    <property type="evidence" value="ECO:0007669"/>
    <property type="project" value="InterPro"/>
</dbReference>
<keyword evidence="4" id="KW-0285">Flavoprotein</keyword>
<dbReference type="AlphaFoldDB" id="A0A9X6NHJ7"/>
<name>A0A9X6NHJ7_HYPEX</name>
<dbReference type="EMBL" id="MTYJ01000306">
    <property type="protein sequence ID" value="OWA53173.1"/>
    <property type="molecule type" value="Genomic_DNA"/>
</dbReference>
<dbReference type="Pfam" id="PF01266">
    <property type="entry name" value="DAO"/>
    <property type="match status" value="1"/>
</dbReference>